<evidence type="ECO:0000313" key="1">
    <source>
        <dbReference type="EMBL" id="KTS14309.1"/>
    </source>
</evidence>
<organism evidence="1 2">
    <name type="scientific">Microbacterium testaceum</name>
    <name type="common">Aureobacterium testaceum</name>
    <name type="synonym">Brevibacterium testaceum</name>
    <dbReference type="NCBI Taxonomy" id="2033"/>
    <lineage>
        <taxon>Bacteria</taxon>
        <taxon>Bacillati</taxon>
        <taxon>Actinomycetota</taxon>
        <taxon>Actinomycetes</taxon>
        <taxon>Micrococcales</taxon>
        <taxon>Microbacteriaceae</taxon>
        <taxon>Microbacterium</taxon>
    </lineage>
</organism>
<gene>
    <name evidence="1" type="ORF">RSA3_00655</name>
</gene>
<dbReference type="Proteomes" id="UP000072189">
    <property type="component" value="Unassembled WGS sequence"/>
</dbReference>
<evidence type="ECO:0000313" key="2">
    <source>
        <dbReference type="Proteomes" id="UP000072189"/>
    </source>
</evidence>
<sequence length="65" mass="7908">MRTYWAPRPVDPEWSFSGTYSDRPWRVWPFPNQRKRGQTLRKVEAENVWEAYDAIRLDRLPDLTV</sequence>
<dbReference type="PATRIC" id="fig|2033.7.peg.1224"/>
<dbReference type="AlphaFoldDB" id="A0A147FCJ6"/>
<protein>
    <submittedName>
        <fullName evidence="1">Uncharacterized protein</fullName>
    </submittedName>
</protein>
<accession>A0A147FCJ6</accession>
<name>A0A147FCJ6_MICTE</name>
<comment type="caution">
    <text evidence="1">The sequence shown here is derived from an EMBL/GenBank/DDBJ whole genome shotgun (WGS) entry which is preliminary data.</text>
</comment>
<proteinExistence type="predicted"/>
<dbReference type="EMBL" id="LDRV01000002">
    <property type="protein sequence ID" value="KTS14309.1"/>
    <property type="molecule type" value="Genomic_DNA"/>
</dbReference>
<reference evidence="1 2" key="1">
    <citation type="journal article" date="2016" name="Front. Microbiol.">
        <title>Genomic Resource of Rice Seed Associated Bacteria.</title>
        <authorList>
            <person name="Midha S."/>
            <person name="Bansal K."/>
            <person name="Sharma S."/>
            <person name="Kumar N."/>
            <person name="Patil P.P."/>
            <person name="Chaudhry V."/>
            <person name="Patil P.B."/>
        </authorList>
    </citation>
    <scope>NUCLEOTIDE SEQUENCE [LARGE SCALE GENOMIC DNA]</scope>
    <source>
        <strain evidence="1 2">RSA3</strain>
    </source>
</reference>